<feature type="region of interest" description="Disordered" evidence="1">
    <location>
        <begin position="255"/>
        <end position="390"/>
    </location>
</feature>
<protein>
    <recommendedName>
        <fullName evidence="2">GBF-interacting protein 1 N-terminal domain-containing protein</fullName>
    </recommendedName>
</protein>
<dbReference type="InterPro" id="IPR009060">
    <property type="entry name" value="UBA-like_sf"/>
</dbReference>
<feature type="compositionally biased region" description="Basic and acidic residues" evidence="1">
    <location>
        <begin position="68"/>
        <end position="81"/>
    </location>
</feature>
<proteinExistence type="predicted"/>
<feature type="region of interest" description="Disordered" evidence="1">
    <location>
        <begin position="63"/>
        <end position="234"/>
    </location>
</feature>
<feature type="compositionally biased region" description="Polar residues" evidence="1">
    <location>
        <begin position="277"/>
        <end position="295"/>
    </location>
</feature>
<dbReference type="SUPFAM" id="SSF46934">
    <property type="entry name" value="UBA-like"/>
    <property type="match status" value="1"/>
</dbReference>
<feature type="region of interest" description="Disordered" evidence="1">
    <location>
        <begin position="440"/>
        <end position="527"/>
    </location>
</feature>
<accession>A0AAN9KPB3</accession>
<dbReference type="PANTHER" id="PTHR46775:SF1">
    <property type="entry name" value="FLOCCULATION PROTEIN (DUF1296)"/>
    <property type="match status" value="1"/>
</dbReference>
<feature type="compositionally biased region" description="Low complexity" evidence="1">
    <location>
        <begin position="221"/>
        <end position="234"/>
    </location>
</feature>
<feature type="compositionally biased region" description="Polar residues" evidence="1">
    <location>
        <begin position="448"/>
        <end position="459"/>
    </location>
</feature>
<evidence type="ECO:0000259" key="2">
    <source>
        <dbReference type="Pfam" id="PF06972"/>
    </source>
</evidence>
<reference evidence="3 4" key="1">
    <citation type="submission" date="2024-01" db="EMBL/GenBank/DDBJ databases">
        <title>The genomes of 5 underutilized Papilionoideae crops provide insights into root nodulation and disease resistanc.</title>
        <authorList>
            <person name="Jiang F."/>
        </authorList>
    </citation>
    <scope>NUCLEOTIDE SEQUENCE [LARGE SCALE GENOMIC DNA]</scope>
    <source>
        <strain evidence="3">LVBAO_FW01</strain>
        <tissue evidence="3">Leaves</tissue>
    </source>
</reference>
<feature type="compositionally biased region" description="Polar residues" evidence="1">
    <location>
        <begin position="185"/>
        <end position="219"/>
    </location>
</feature>
<keyword evidence="4" id="KW-1185">Reference proteome</keyword>
<dbReference type="InterPro" id="IPR009719">
    <property type="entry name" value="GIP1_N"/>
</dbReference>
<evidence type="ECO:0000313" key="3">
    <source>
        <dbReference type="EMBL" id="KAK7321330.1"/>
    </source>
</evidence>
<feature type="domain" description="GBF-interacting protein 1 N-terminal" evidence="2">
    <location>
        <begin position="10"/>
        <end position="69"/>
    </location>
</feature>
<feature type="compositionally biased region" description="Gly residues" evidence="1">
    <location>
        <begin position="86"/>
        <end position="95"/>
    </location>
</feature>
<dbReference type="PANTHER" id="PTHR46775">
    <property type="entry name" value="FLOCCULATION PROTEIN (DUF1296)"/>
    <property type="match status" value="1"/>
</dbReference>
<sequence>MSGAGFRASIPSSVRKTIQDLKEIAGNHSEEDIYATLKECSMDPNETAQKLLHQDTFHEVKRKKVRRKENLSNRESVEPRWRPGTQGRGVRGGRGNFSPHNVSHDAAGSKNSGTGKDNGSPQVTEKAVLPLSASQETISKEKSSGTSSVPVNANGPTSVTSGTTSGVGPSPSSAGSGDRMVPSSGDINNLNSALPSDSSNKVATVASGSGSVLSTNNHPGSGPTSSSVTYFSSSDPVLVPSNDSWFPGAVGAIRREVGNPHPLGELNAVDSADNKLNAASETGSSSVQGKIQGKSQGAAKNHVTEVSTTSSTVTHGSPSTSRPSSNYSSRSQQLIGTQKAGSNKEWKPKPTHTINQGSAPASASEAPSISADTAGQLPSASSALDSEEATSKLQRKLEDFHLPQRQHVILPNHIIVPDSEKNKFSFGSLGATFGVNTSYVSGPESEKSSTPLSETSQAMEETVEEQDSSQNAVVTSDVGDYPDNPQSPTNGPENLSASEVDGSSSAIQEYSESKQDTALPSGGHQYSGVHTTPNYSIGFVTPMLGTQLTQFDNSESQTRDVSRVPSFIVHQQLDPASYYAQFYRTGADSDGRLSPFSSAGANTKYNGNVTVLPAPNSQSPQEGGVLSTAGPTPLVTQAAGLMQSSIAVTQQPVPVFRPSGVHISHYPPNYIPYGPYFSPFYVSPPAIHQFLGNGAFPQQPQASTVYPPPPAVAATGMKYPLPQFKPGANAANPTHLVMPSAYGVYGSSPSGYNHNSAATAGNSTSNEDLGSSQFKESNVYISGQQSEGSAVWVAAPGRDITSLPTSTFYNLPPQGQHVTFAPTQAGHGTFTGIYHPAQAVTAATVHPLLQQSQTMAGAVDMVGPGGNVYQQPQHAQINWPSNY</sequence>
<dbReference type="Proteomes" id="UP001367508">
    <property type="component" value="Unassembled WGS sequence"/>
</dbReference>
<feature type="compositionally biased region" description="Low complexity" evidence="1">
    <location>
        <begin position="155"/>
        <end position="177"/>
    </location>
</feature>
<feature type="compositionally biased region" description="Polar residues" evidence="1">
    <location>
        <begin position="109"/>
        <end position="123"/>
    </location>
</feature>
<dbReference type="EMBL" id="JAYMYQ010000007">
    <property type="protein sequence ID" value="KAK7321330.1"/>
    <property type="molecule type" value="Genomic_DNA"/>
</dbReference>
<dbReference type="AlphaFoldDB" id="A0AAN9KPB3"/>
<dbReference type="InterPro" id="IPR044277">
    <property type="entry name" value="GIP1"/>
</dbReference>
<dbReference type="GO" id="GO:0051082">
    <property type="term" value="F:unfolded protein binding"/>
    <property type="evidence" value="ECO:0007669"/>
    <property type="project" value="TreeGrafter"/>
</dbReference>
<gene>
    <name evidence="3" type="ORF">VNO77_31866</name>
</gene>
<evidence type="ECO:0000256" key="1">
    <source>
        <dbReference type="SAM" id="MobiDB-lite"/>
    </source>
</evidence>
<dbReference type="Pfam" id="PF06972">
    <property type="entry name" value="GIP1_N"/>
    <property type="match status" value="1"/>
</dbReference>
<feature type="compositionally biased region" description="Polar residues" evidence="1">
    <location>
        <begin position="484"/>
        <end position="510"/>
    </location>
</feature>
<comment type="caution">
    <text evidence="3">The sequence shown here is derived from an EMBL/GenBank/DDBJ whole genome shotgun (WGS) entry which is preliminary data.</text>
</comment>
<feature type="compositionally biased region" description="Low complexity" evidence="1">
    <location>
        <begin position="358"/>
        <end position="371"/>
    </location>
</feature>
<evidence type="ECO:0000313" key="4">
    <source>
        <dbReference type="Proteomes" id="UP001367508"/>
    </source>
</evidence>
<organism evidence="3 4">
    <name type="scientific">Canavalia gladiata</name>
    <name type="common">Sword bean</name>
    <name type="synonym">Dolichos gladiatus</name>
    <dbReference type="NCBI Taxonomy" id="3824"/>
    <lineage>
        <taxon>Eukaryota</taxon>
        <taxon>Viridiplantae</taxon>
        <taxon>Streptophyta</taxon>
        <taxon>Embryophyta</taxon>
        <taxon>Tracheophyta</taxon>
        <taxon>Spermatophyta</taxon>
        <taxon>Magnoliopsida</taxon>
        <taxon>eudicotyledons</taxon>
        <taxon>Gunneridae</taxon>
        <taxon>Pentapetalae</taxon>
        <taxon>rosids</taxon>
        <taxon>fabids</taxon>
        <taxon>Fabales</taxon>
        <taxon>Fabaceae</taxon>
        <taxon>Papilionoideae</taxon>
        <taxon>50 kb inversion clade</taxon>
        <taxon>NPAAA clade</taxon>
        <taxon>indigoferoid/millettioid clade</taxon>
        <taxon>Phaseoleae</taxon>
        <taxon>Canavalia</taxon>
    </lineage>
</organism>
<feature type="compositionally biased region" description="Low complexity" evidence="1">
    <location>
        <begin position="304"/>
        <end position="331"/>
    </location>
</feature>
<feature type="compositionally biased region" description="Polar residues" evidence="1">
    <location>
        <begin position="332"/>
        <end position="341"/>
    </location>
</feature>
<name>A0AAN9KPB3_CANGL</name>